<dbReference type="Proteomes" id="UP000324194">
    <property type="component" value="Chromosome 1"/>
</dbReference>
<dbReference type="RefSeq" id="WP_232051841.1">
    <property type="nucleotide sequence ID" value="NZ_LR699119.1"/>
</dbReference>
<evidence type="ECO:0000313" key="3">
    <source>
        <dbReference type="Proteomes" id="UP000324194"/>
    </source>
</evidence>
<organism evidence="2 3">
    <name type="scientific">Aquicella siphonis</name>
    <dbReference type="NCBI Taxonomy" id="254247"/>
    <lineage>
        <taxon>Bacteria</taxon>
        <taxon>Pseudomonadati</taxon>
        <taxon>Pseudomonadota</taxon>
        <taxon>Gammaproteobacteria</taxon>
        <taxon>Legionellales</taxon>
        <taxon>Coxiellaceae</taxon>
        <taxon>Aquicella</taxon>
    </lineage>
</organism>
<dbReference type="AlphaFoldDB" id="A0A5E4PGS4"/>
<proteinExistence type="predicted"/>
<gene>
    <name evidence="2" type="ORF">AQUSIP_10080</name>
</gene>
<name>A0A5E4PGS4_9COXI</name>
<dbReference type="Gene3D" id="1.10.260.40">
    <property type="entry name" value="lambda repressor-like DNA-binding domains"/>
    <property type="match status" value="1"/>
</dbReference>
<reference evidence="2 3" key="1">
    <citation type="submission" date="2019-08" db="EMBL/GenBank/DDBJ databases">
        <authorList>
            <person name="Guy L."/>
        </authorList>
    </citation>
    <scope>NUCLEOTIDE SEQUENCE [LARGE SCALE GENOMIC DNA]</scope>
    <source>
        <strain evidence="2 3">SGT-108</strain>
    </source>
</reference>
<dbReference type="KEGG" id="asip:AQUSIP_10080"/>
<dbReference type="PROSITE" id="PS50943">
    <property type="entry name" value="HTH_CROC1"/>
    <property type="match status" value="1"/>
</dbReference>
<protein>
    <recommendedName>
        <fullName evidence="1">HTH cro/C1-type domain-containing protein</fullName>
    </recommendedName>
</protein>
<dbReference type="EMBL" id="LR699119">
    <property type="protein sequence ID" value="VVC75718.1"/>
    <property type="molecule type" value="Genomic_DNA"/>
</dbReference>
<sequence>MPQSTRLFSERLNHCLDDTDAPPSARERAAILSKMIDIPKQLAWSLVEGQQFPDSEILQKIANEFEVDPKWLSGEK</sequence>
<evidence type="ECO:0000313" key="2">
    <source>
        <dbReference type="EMBL" id="VVC75718.1"/>
    </source>
</evidence>
<feature type="domain" description="HTH cro/C1-type" evidence="1">
    <location>
        <begin position="32"/>
        <end position="72"/>
    </location>
</feature>
<dbReference type="GO" id="GO:0003677">
    <property type="term" value="F:DNA binding"/>
    <property type="evidence" value="ECO:0007669"/>
    <property type="project" value="InterPro"/>
</dbReference>
<dbReference type="InterPro" id="IPR001387">
    <property type="entry name" value="Cro/C1-type_HTH"/>
</dbReference>
<keyword evidence="3" id="KW-1185">Reference proteome</keyword>
<accession>A0A5E4PGS4</accession>
<dbReference type="InterPro" id="IPR010982">
    <property type="entry name" value="Lambda_DNA-bd_dom_sf"/>
</dbReference>
<evidence type="ECO:0000259" key="1">
    <source>
        <dbReference type="PROSITE" id="PS50943"/>
    </source>
</evidence>